<reference evidence="1 2" key="1">
    <citation type="submission" date="2007-01" db="EMBL/GenBank/DDBJ databases">
        <authorList>
            <person name="Haygood M."/>
            <person name="Podell S."/>
            <person name="Anderson C."/>
            <person name="Hopkinson B."/>
            <person name="Roe K."/>
            <person name="Barbeau K."/>
            <person name="Gaasterland T."/>
            <person name="Ferriera S."/>
            <person name="Johnson J."/>
            <person name="Kravitz S."/>
            <person name="Beeson K."/>
            <person name="Sutton G."/>
            <person name="Rogers Y.-H."/>
            <person name="Friedman R."/>
            <person name="Frazier M."/>
            <person name="Venter J.C."/>
        </authorList>
    </citation>
    <scope>NUCLEOTIDE SEQUENCE [LARGE SCALE GENOMIC DNA]</scope>
    <source>
        <strain evidence="1 2">ATCC 23134</strain>
    </source>
</reference>
<gene>
    <name evidence="1" type="ORF">M23134_00727</name>
</gene>
<evidence type="ECO:0000313" key="2">
    <source>
        <dbReference type="Proteomes" id="UP000004095"/>
    </source>
</evidence>
<protein>
    <submittedName>
        <fullName evidence="1">Uncharacterized protein</fullName>
    </submittedName>
</protein>
<comment type="caution">
    <text evidence="1">The sequence shown here is derived from an EMBL/GenBank/DDBJ whole genome shotgun (WGS) entry which is preliminary data.</text>
</comment>
<dbReference type="AlphaFoldDB" id="A1ZS38"/>
<sequence>MIGLENKAIGRLCMYEIESFTSFVETLLPIYSNQIDYKIVIF</sequence>
<name>A1ZS38_MICM2</name>
<proteinExistence type="predicted"/>
<dbReference type="Proteomes" id="UP000004095">
    <property type="component" value="Unassembled WGS sequence"/>
</dbReference>
<keyword evidence="2" id="KW-1185">Reference proteome</keyword>
<organism evidence="1 2">
    <name type="scientific">Microscilla marina ATCC 23134</name>
    <dbReference type="NCBI Taxonomy" id="313606"/>
    <lineage>
        <taxon>Bacteria</taxon>
        <taxon>Pseudomonadati</taxon>
        <taxon>Bacteroidota</taxon>
        <taxon>Cytophagia</taxon>
        <taxon>Cytophagales</taxon>
        <taxon>Microscillaceae</taxon>
        <taxon>Microscilla</taxon>
    </lineage>
</organism>
<evidence type="ECO:0000313" key="1">
    <source>
        <dbReference type="EMBL" id="EAY26761.1"/>
    </source>
</evidence>
<dbReference type="EMBL" id="AAWS01000030">
    <property type="protein sequence ID" value="EAY26761.1"/>
    <property type="molecule type" value="Genomic_DNA"/>
</dbReference>
<accession>A1ZS38</accession>